<dbReference type="CDD" id="cd08415">
    <property type="entry name" value="PBP2_LysR_opines_like"/>
    <property type="match status" value="1"/>
</dbReference>
<dbReference type="GO" id="GO:0003700">
    <property type="term" value="F:DNA-binding transcription factor activity"/>
    <property type="evidence" value="ECO:0007669"/>
    <property type="project" value="InterPro"/>
</dbReference>
<evidence type="ECO:0000256" key="2">
    <source>
        <dbReference type="ARBA" id="ARBA00023015"/>
    </source>
</evidence>
<gene>
    <name evidence="6" type="ORF">SAMN05216206_2525</name>
</gene>
<dbReference type="OrthoDB" id="8849678at2"/>
<evidence type="ECO:0000256" key="1">
    <source>
        <dbReference type="ARBA" id="ARBA00009437"/>
    </source>
</evidence>
<organism evidence="6 7">
    <name type="scientific">Pseudomonas guineae</name>
    <dbReference type="NCBI Taxonomy" id="425504"/>
    <lineage>
        <taxon>Bacteria</taxon>
        <taxon>Pseudomonadati</taxon>
        <taxon>Pseudomonadota</taxon>
        <taxon>Gammaproteobacteria</taxon>
        <taxon>Pseudomonadales</taxon>
        <taxon>Pseudomonadaceae</taxon>
        <taxon>Pseudomonas</taxon>
    </lineage>
</organism>
<keyword evidence="7" id="KW-1185">Reference proteome</keyword>
<evidence type="ECO:0000313" key="6">
    <source>
        <dbReference type="EMBL" id="SFI60536.1"/>
    </source>
</evidence>
<dbReference type="GO" id="GO:0010628">
    <property type="term" value="P:positive regulation of gene expression"/>
    <property type="evidence" value="ECO:0007669"/>
    <property type="project" value="TreeGrafter"/>
</dbReference>
<feature type="domain" description="HTH lysR-type" evidence="5">
    <location>
        <begin position="7"/>
        <end position="61"/>
    </location>
</feature>
<dbReference type="InterPro" id="IPR036388">
    <property type="entry name" value="WH-like_DNA-bd_sf"/>
</dbReference>
<proteinExistence type="inferred from homology"/>
<dbReference type="SUPFAM" id="SSF46785">
    <property type="entry name" value="Winged helix' DNA-binding domain"/>
    <property type="match status" value="1"/>
</dbReference>
<evidence type="ECO:0000256" key="4">
    <source>
        <dbReference type="ARBA" id="ARBA00023163"/>
    </source>
</evidence>
<keyword evidence="4" id="KW-0804">Transcription</keyword>
<dbReference type="STRING" id="425504.SAMN05216206_2525"/>
<keyword evidence="2" id="KW-0805">Transcription regulation</keyword>
<evidence type="ECO:0000256" key="3">
    <source>
        <dbReference type="ARBA" id="ARBA00023125"/>
    </source>
</evidence>
<dbReference type="PANTHER" id="PTHR30427">
    <property type="entry name" value="TRANSCRIPTIONAL ACTIVATOR PROTEIN LYSR"/>
    <property type="match status" value="1"/>
</dbReference>
<accession>A0A1I3JK59</accession>
<dbReference type="InterPro" id="IPR036390">
    <property type="entry name" value="WH_DNA-bd_sf"/>
</dbReference>
<dbReference type="Gene3D" id="1.10.10.10">
    <property type="entry name" value="Winged helix-like DNA-binding domain superfamily/Winged helix DNA-binding domain"/>
    <property type="match status" value="1"/>
</dbReference>
<dbReference type="PROSITE" id="PS50931">
    <property type="entry name" value="HTH_LYSR"/>
    <property type="match status" value="1"/>
</dbReference>
<dbReference type="Gene3D" id="3.40.190.290">
    <property type="match status" value="1"/>
</dbReference>
<dbReference type="InterPro" id="IPR005119">
    <property type="entry name" value="LysR_subst-bd"/>
</dbReference>
<sequence>MAKLSHRQAEAFRAVMIAGTITGAAEILCVSQPAVSRLLADFEDAVQLRLFERHKKRLTPTPEALILFEEVEKSFVGIEKLARTADELRGYHRGSLRIAAMPAVSIGFLPNVVQNFISDHRGVSVTLQVRSSQQVADWIATQHYDVGIVATNVSDPALEVQLLADCRMVCALPVGHRLADQSVITPEDLRDEPFISLGTEQSVRYKIDEVFNRAEVSRQLIVDTQLCYVACSFVLAGSGVTLVDPLTALHFAPQGLVVKRFEPRISFVFNVLYPGQRAKSQMTLDFTDTLRFKLAQLAESSSGLLDFEAPPHDQDVRT</sequence>
<dbReference type="SUPFAM" id="SSF53850">
    <property type="entry name" value="Periplasmic binding protein-like II"/>
    <property type="match status" value="1"/>
</dbReference>
<dbReference type="Pfam" id="PF03466">
    <property type="entry name" value="LysR_substrate"/>
    <property type="match status" value="1"/>
</dbReference>
<protein>
    <submittedName>
        <fullName evidence="6">Transcriptional regulator, LysR family</fullName>
    </submittedName>
</protein>
<dbReference type="Proteomes" id="UP000243606">
    <property type="component" value="Unassembled WGS sequence"/>
</dbReference>
<dbReference type="InterPro" id="IPR000847">
    <property type="entry name" value="LysR_HTH_N"/>
</dbReference>
<keyword evidence="3" id="KW-0238">DNA-binding</keyword>
<dbReference type="RefSeq" id="WP_090242433.1">
    <property type="nucleotide sequence ID" value="NZ_FOQL01000003.1"/>
</dbReference>
<reference evidence="7" key="1">
    <citation type="submission" date="2016-10" db="EMBL/GenBank/DDBJ databases">
        <authorList>
            <person name="Varghese N."/>
            <person name="Submissions S."/>
        </authorList>
    </citation>
    <scope>NUCLEOTIDE SEQUENCE [LARGE SCALE GENOMIC DNA]</scope>
    <source>
        <strain evidence="7">LMG 24016</strain>
    </source>
</reference>
<dbReference type="GO" id="GO:0043565">
    <property type="term" value="F:sequence-specific DNA binding"/>
    <property type="evidence" value="ECO:0007669"/>
    <property type="project" value="TreeGrafter"/>
</dbReference>
<dbReference type="AlphaFoldDB" id="A0A1I3JK59"/>
<dbReference type="PANTHER" id="PTHR30427:SF1">
    <property type="entry name" value="TRANSCRIPTIONAL ACTIVATOR PROTEIN LYSR"/>
    <property type="match status" value="1"/>
</dbReference>
<dbReference type="EMBL" id="FOQL01000003">
    <property type="protein sequence ID" value="SFI60536.1"/>
    <property type="molecule type" value="Genomic_DNA"/>
</dbReference>
<comment type="similarity">
    <text evidence="1">Belongs to the LysR transcriptional regulatory family.</text>
</comment>
<evidence type="ECO:0000313" key="7">
    <source>
        <dbReference type="Proteomes" id="UP000243606"/>
    </source>
</evidence>
<name>A0A1I3JK59_9PSED</name>
<evidence type="ECO:0000259" key="5">
    <source>
        <dbReference type="PROSITE" id="PS50931"/>
    </source>
</evidence>
<dbReference type="Pfam" id="PF00126">
    <property type="entry name" value="HTH_1"/>
    <property type="match status" value="1"/>
</dbReference>
<dbReference type="InterPro" id="IPR037424">
    <property type="entry name" value="NocR_PBP2"/>
</dbReference>